<dbReference type="GO" id="GO:0016887">
    <property type="term" value="F:ATP hydrolysis activity"/>
    <property type="evidence" value="ECO:0000318"/>
    <property type="project" value="GO_Central"/>
</dbReference>
<dbReference type="Gene3D" id="3.40.50.11260">
    <property type="match status" value="1"/>
</dbReference>
<dbReference type="OMA" id="ICKVLMG"/>
<comment type="similarity">
    <text evidence="1">Belongs to the heat shock protein 90 family.</text>
</comment>
<evidence type="ECO:0000256" key="2">
    <source>
        <dbReference type="ARBA" id="ARBA00023186"/>
    </source>
</evidence>
<dbReference type="GO" id="GO:0005524">
    <property type="term" value="F:ATP binding"/>
    <property type="evidence" value="ECO:0000318"/>
    <property type="project" value="GO_Central"/>
</dbReference>
<dbReference type="PANTHER" id="PTHR11528">
    <property type="entry name" value="HEAT SHOCK PROTEIN 90 FAMILY MEMBER"/>
    <property type="match status" value="1"/>
</dbReference>
<feature type="compositionally biased region" description="Basic and acidic residues" evidence="3">
    <location>
        <begin position="112"/>
        <end position="122"/>
    </location>
</feature>
<feature type="compositionally biased region" description="Acidic residues" evidence="3">
    <location>
        <begin position="98"/>
        <end position="111"/>
    </location>
</feature>
<evidence type="ECO:0000256" key="3">
    <source>
        <dbReference type="SAM" id="MobiDB-lite"/>
    </source>
</evidence>
<dbReference type="InterPro" id="IPR001404">
    <property type="entry name" value="Hsp90_fam"/>
</dbReference>
<dbReference type="InterPro" id="IPR037196">
    <property type="entry name" value="HSP90_C"/>
</dbReference>
<dbReference type="Gene3D" id="1.20.120.790">
    <property type="entry name" value="Heat shock protein 90, C-terminal domain"/>
    <property type="match status" value="1"/>
</dbReference>
<evidence type="ECO:0000313" key="5">
    <source>
        <dbReference type="Proteomes" id="UP000001519"/>
    </source>
</evidence>
<name>G3QL18_GORGO</name>
<dbReference type="GeneID" id="101143886"/>
<dbReference type="GO" id="GO:0140662">
    <property type="term" value="F:ATP-dependent protein folding chaperone"/>
    <property type="evidence" value="ECO:0007669"/>
    <property type="project" value="InterPro"/>
</dbReference>
<dbReference type="GO" id="GO:0048471">
    <property type="term" value="C:perinuclear region of cytoplasm"/>
    <property type="evidence" value="ECO:0000318"/>
    <property type="project" value="GO_Central"/>
</dbReference>
<dbReference type="FunFam" id="3.40.50.11260:FF:000003">
    <property type="entry name" value="Heat shock protein 90"/>
    <property type="match status" value="1"/>
</dbReference>
<dbReference type="eggNOG" id="KOG0020">
    <property type="taxonomic scope" value="Eukaryota"/>
</dbReference>
<reference evidence="4" key="4">
    <citation type="submission" date="2025-09" db="UniProtKB">
        <authorList>
            <consortium name="Ensembl"/>
        </authorList>
    </citation>
    <scope>IDENTIFICATION</scope>
</reference>
<dbReference type="GeneTree" id="ENSGT01020000230401"/>
<accession>G3QL18</accession>
<dbReference type="Ensembl" id="ENSGGOT00000003231.3">
    <property type="protein sequence ID" value="ENSGGOP00000003159.3"/>
    <property type="gene ID" value="ENSGGOG00000003216.3"/>
</dbReference>
<reference evidence="5" key="1">
    <citation type="submission" date="2011-05" db="EMBL/GenBank/DDBJ databases">
        <title>Insights into the evolution of the great apes provided by the gorilla genome.</title>
        <authorList>
            <person name="Scally A."/>
        </authorList>
    </citation>
    <scope>NUCLEOTIDE SEQUENCE [LARGE SCALE GENOMIC DNA]</scope>
</reference>
<dbReference type="GO" id="GO:0006457">
    <property type="term" value="P:protein folding"/>
    <property type="evidence" value="ECO:0000318"/>
    <property type="project" value="GO_Central"/>
</dbReference>
<protein>
    <recommendedName>
        <fullName evidence="6">Heat shock protein 90 beta family member 1</fullName>
    </recommendedName>
</protein>
<organism evidence="4 5">
    <name type="scientific">Gorilla gorilla gorilla</name>
    <name type="common">Western lowland gorilla</name>
    <dbReference type="NCBI Taxonomy" id="9595"/>
    <lineage>
        <taxon>Eukaryota</taxon>
        <taxon>Metazoa</taxon>
        <taxon>Chordata</taxon>
        <taxon>Craniata</taxon>
        <taxon>Vertebrata</taxon>
        <taxon>Euteleostomi</taxon>
        <taxon>Mammalia</taxon>
        <taxon>Eutheria</taxon>
        <taxon>Euarchontoglires</taxon>
        <taxon>Primates</taxon>
        <taxon>Haplorrhini</taxon>
        <taxon>Catarrhini</taxon>
        <taxon>Hominidae</taxon>
        <taxon>Gorilla</taxon>
    </lineage>
</organism>
<keyword evidence="5" id="KW-1185">Reference proteome</keyword>
<evidence type="ECO:0000313" key="4">
    <source>
        <dbReference type="Ensembl" id="ENSGGOP00000003159.3"/>
    </source>
</evidence>
<proteinExistence type="inferred from homology"/>
<keyword evidence="2" id="KW-0143">Chaperone</keyword>
<dbReference type="Pfam" id="PF00183">
    <property type="entry name" value="HSP90"/>
    <property type="match status" value="1"/>
</dbReference>
<dbReference type="STRING" id="9593.ENSGGOP00000003159"/>
<dbReference type="KEGG" id="ggo:101143886"/>
<dbReference type="EMBL" id="CABD030004527">
    <property type="status" value="NOT_ANNOTATED_CDS"/>
    <property type="molecule type" value="Genomic_DNA"/>
</dbReference>
<reference evidence="4 5" key="2">
    <citation type="journal article" date="2012" name="Nature">
        <title>Insights into hominid evolution from the gorilla genome sequence.</title>
        <authorList>
            <person name="Scally A."/>
            <person name="Dutheil J.Y."/>
            <person name="Hillier L.W."/>
            <person name="Jordan G.E."/>
            <person name="Goodhead I."/>
            <person name="Herrero J."/>
            <person name="Hobolth A."/>
            <person name="Lappalainen T."/>
            <person name="Mailund T."/>
            <person name="Marques-Bonet T."/>
            <person name="McCarthy S."/>
            <person name="Montgomery S.H."/>
            <person name="Schwalie P.C."/>
            <person name="Tang Y.A."/>
            <person name="Ward M.C."/>
            <person name="Xue Y."/>
            <person name="Yngvadottir B."/>
            <person name="Alkan C."/>
            <person name="Andersen L.N."/>
            <person name="Ayub Q."/>
            <person name="Ball E.V."/>
            <person name="Beal K."/>
            <person name="Bradley B.J."/>
            <person name="Chen Y."/>
            <person name="Clee C.M."/>
            <person name="Fitzgerald S."/>
            <person name="Graves T.A."/>
            <person name="Gu Y."/>
            <person name="Heath P."/>
            <person name="Heger A."/>
            <person name="Karakoc E."/>
            <person name="Kolb-Kokocinski A."/>
            <person name="Laird G.K."/>
            <person name="Lunter G."/>
            <person name="Meader S."/>
            <person name="Mort M."/>
            <person name="Mullikin J.C."/>
            <person name="Munch K."/>
            <person name="O'Connor T.D."/>
            <person name="Phillips A.D."/>
            <person name="Prado-Martinez J."/>
            <person name="Rogers A.S."/>
            <person name="Sajjadian S."/>
            <person name="Schmidt D."/>
            <person name="Shaw K."/>
            <person name="Simpson J.T."/>
            <person name="Stenson P.D."/>
            <person name="Turner D.J."/>
            <person name="Vigilant L."/>
            <person name="Vilella A.J."/>
            <person name="Whitener W."/>
            <person name="Zhu B."/>
            <person name="Cooper D.N."/>
            <person name="de Jong P."/>
            <person name="Dermitzakis E.T."/>
            <person name="Eichler E.E."/>
            <person name="Flicek P."/>
            <person name="Goldman N."/>
            <person name="Mundy N.I."/>
            <person name="Ning Z."/>
            <person name="Odom D.T."/>
            <person name="Ponting C.P."/>
            <person name="Quail M.A."/>
            <person name="Ryder O.A."/>
            <person name="Searle S.M."/>
            <person name="Warren W.C."/>
            <person name="Wilson R.K."/>
            <person name="Schierup M.H."/>
            <person name="Rogers J."/>
            <person name="Tyler-Smith C."/>
            <person name="Durbin R."/>
        </authorList>
    </citation>
    <scope>NUCLEOTIDE SEQUENCE [LARGE SCALE GENOMIC DNA]</scope>
</reference>
<gene>
    <name evidence="4" type="primary">LOC101143886</name>
</gene>
<dbReference type="GO" id="GO:0051082">
    <property type="term" value="F:unfolded protein binding"/>
    <property type="evidence" value="ECO:0000318"/>
    <property type="project" value="GO_Central"/>
</dbReference>
<dbReference type="Proteomes" id="UP000001519">
    <property type="component" value="Chromosome 1"/>
</dbReference>
<sequence>MDGLNFEMVAGLSLRTQGGYALLSPQGYNTTLTFFGYNLCHVNGKMQLNTVLPGMEICKVLMGKLKLQPEVGRPCGWSKVETVEEPMEVEEAAKEDKEESDDEAAVEEEKEEKESKTKKESDDPMAYIHFTTEGEVTFKSILFVPTSDPRGLFDEYGSKKSDYIKLYVLCVFITDEFHDMMPKYLNFVKVVVDSDDLPLKVSLETLQQHKLLKGVRKKLVCKTLDKIKKIAGEKYNDNFWKEFGTNIKLGVIEDHSNQTCLAKLLMFQSFHHPTDITTLDQYVGRMKGKQDKIYFMAGSSRKEAESPPFVEQLLKKGYEVIYLTEPVDEHCIQAFPKFDGKRFQNVVKEGMKFDKSEKTKESHEAVEKEFEPLLNWMKDKALKDKIEKAVVSQHLTESLCALVASQYGRSGNMERIMKAHAYQTSKDSSTNYYASQKKTFEINPRHPLIRDML</sequence>
<dbReference type="SUPFAM" id="SSF110942">
    <property type="entry name" value="HSP90 C-terminal domain"/>
    <property type="match status" value="1"/>
</dbReference>
<dbReference type="GO" id="GO:0005783">
    <property type="term" value="C:endoplasmic reticulum"/>
    <property type="evidence" value="ECO:0000318"/>
    <property type="project" value="GO_Central"/>
</dbReference>
<reference evidence="4" key="3">
    <citation type="submission" date="2025-08" db="UniProtKB">
        <authorList>
            <consortium name="Ensembl"/>
        </authorList>
    </citation>
    <scope>IDENTIFICATION</scope>
</reference>
<dbReference type="HOGENOM" id="CLU_006684_4_0_1"/>
<feature type="region of interest" description="Disordered" evidence="3">
    <location>
        <begin position="84"/>
        <end position="124"/>
    </location>
</feature>
<evidence type="ECO:0008006" key="6">
    <source>
        <dbReference type="Google" id="ProtNLM"/>
    </source>
</evidence>
<dbReference type="SUPFAM" id="SSF54211">
    <property type="entry name" value="Ribosomal protein S5 domain 2-like"/>
    <property type="match status" value="1"/>
</dbReference>
<dbReference type="AlphaFoldDB" id="G3QL18"/>
<dbReference type="RefSeq" id="XP_063562031.1">
    <property type="nucleotide sequence ID" value="XM_063705961.1"/>
</dbReference>
<dbReference type="InterPro" id="IPR020568">
    <property type="entry name" value="Ribosomal_Su5_D2-typ_SF"/>
</dbReference>
<dbReference type="InParanoid" id="G3QL18"/>
<evidence type="ECO:0000256" key="1">
    <source>
        <dbReference type="ARBA" id="ARBA00008239"/>
    </source>
</evidence>
<dbReference type="GO" id="GO:0036503">
    <property type="term" value="P:ERAD pathway"/>
    <property type="evidence" value="ECO:0000318"/>
    <property type="project" value="GO_Central"/>
</dbReference>
<dbReference type="Gene3D" id="3.30.230.80">
    <property type="match status" value="1"/>
</dbReference>